<dbReference type="InterPro" id="IPR050272">
    <property type="entry name" value="Isochorismatase-like_hydrls"/>
</dbReference>
<dbReference type="AlphaFoldDB" id="A0A347ZPF7"/>
<proteinExistence type="predicted"/>
<comment type="caution">
    <text evidence="3">The sequence shown here is derived from an EMBL/GenBank/DDBJ whole genome shotgun (WGS) entry which is preliminary data.</text>
</comment>
<dbReference type="GO" id="GO:0016787">
    <property type="term" value="F:hydrolase activity"/>
    <property type="evidence" value="ECO:0007669"/>
    <property type="project" value="UniProtKB-KW"/>
</dbReference>
<name>A0A347ZPF7_9CHLR</name>
<evidence type="ECO:0000313" key="4">
    <source>
        <dbReference type="Proteomes" id="UP000256388"/>
    </source>
</evidence>
<dbReference type="Pfam" id="PF00857">
    <property type="entry name" value="Isochorismatase"/>
    <property type="match status" value="1"/>
</dbReference>
<protein>
    <submittedName>
        <fullName evidence="3">Nicotinamidase-related amidase</fullName>
    </submittedName>
</protein>
<gene>
    <name evidence="3" type="ORF">DFR64_3150</name>
</gene>
<dbReference type="InterPro" id="IPR036380">
    <property type="entry name" value="Isochorismatase-like_sf"/>
</dbReference>
<dbReference type="OrthoDB" id="9785724at2"/>
<dbReference type="Proteomes" id="UP000256388">
    <property type="component" value="Unassembled WGS sequence"/>
</dbReference>
<keyword evidence="1" id="KW-0378">Hydrolase</keyword>
<dbReference type="SUPFAM" id="SSF52499">
    <property type="entry name" value="Isochorismatase-like hydrolases"/>
    <property type="match status" value="1"/>
</dbReference>
<organism evidence="3 4">
    <name type="scientific">Pelolinea submarina</name>
    <dbReference type="NCBI Taxonomy" id="913107"/>
    <lineage>
        <taxon>Bacteria</taxon>
        <taxon>Bacillati</taxon>
        <taxon>Chloroflexota</taxon>
        <taxon>Anaerolineae</taxon>
        <taxon>Anaerolineales</taxon>
        <taxon>Anaerolineaceae</taxon>
        <taxon>Pelolinea</taxon>
    </lineage>
</organism>
<evidence type="ECO:0000259" key="2">
    <source>
        <dbReference type="Pfam" id="PF00857"/>
    </source>
</evidence>
<dbReference type="PANTHER" id="PTHR43540:SF1">
    <property type="entry name" value="ISOCHORISMATASE HYDROLASE"/>
    <property type="match status" value="1"/>
</dbReference>
<dbReference type="Gene3D" id="3.40.50.850">
    <property type="entry name" value="Isochorismatase-like"/>
    <property type="match status" value="1"/>
</dbReference>
<evidence type="ECO:0000256" key="1">
    <source>
        <dbReference type="ARBA" id="ARBA00022801"/>
    </source>
</evidence>
<evidence type="ECO:0000313" key="3">
    <source>
        <dbReference type="EMBL" id="REG04798.1"/>
    </source>
</evidence>
<dbReference type="PANTHER" id="PTHR43540">
    <property type="entry name" value="PEROXYUREIDOACRYLATE/UREIDOACRYLATE AMIDOHYDROLASE-RELATED"/>
    <property type="match status" value="1"/>
</dbReference>
<dbReference type="EMBL" id="QUMS01000006">
    <property type="protein sequence ID" value="REG04798.1"/>
    <property type="molecule type" value="Genomic_DNA"/>
</dbReference>
<dbReference type="CDD" id="cd01014">
    <property type="entry name" value="nicotinamidase_related"/>
    <property type="match status" value="1"/>
</dbReference>
<accession>A0A347ZPF7</accession>
<keyword evidence="4" id="KW-1185">Reference proteome</keyword>
<dbReference type="RefSeq" id="WP_116226388.1">
    <property type="nucleotide sequence ID" value="NZ_AP018437.1"/>
</dbReference>
<feature type="domain" description="Isochorismatase-like" evidence="2">
    <location>
        <begin position="8"/>
        <end position="179"/>
    </location>
</feature>
<reference evidence="3 4" key="1">
    <citation type="submission" date="2018-08" db="EMBL/GenBank/DDBJ databases">
        <title>Genomic Encyclopedia of Type Strains, Phase IV (KMG-IV): sequencing the most valuable type-strain genomes for metagenomic binning, comparative biology and taxonomic classification.</title>
        <authorList>
            <person name="Goeker M."/>
        </authorList>
    </citation>
    <scope>NUCLEOTIDE SEQUENCE [LARGE SCALE GENOMIC DNA]</scope>
    <source>
        <strain evidence="3 4">DSM 23923</strain>
    </source>
</reference>
<dbReference type="InterPro" id="IPR000868">
    <property type="entry name" value="Isochorismatase-like_dom"/>
</dbReference>
<sequence length="186" mass="20421">MEKLPGNTVLLLIDVQKGFDEPIWGQRNNPGAEENMARLLKAWRTTNRHVIFVKHLSVYPDSPLNKDNPGCAIKEIVKPLAGELIIWKHVNSAFIGTDLEEELRRKGYETLVIVGLTTQYCVSTTARMAGNLGFHTYVVSDATAAFGLTGPDGLDYSAETVHALSLATIHNEFAQVVDTGTVMKAL</sequence>